<feature type="transmembrane region" description="Helical" evidence="1">
    <location>
        <begin position="465"/>
        <end position="490"/>
    </location>
</feature>
<feature type="transmembrane region" description="Helical" evidence="1">
    <location>
        <begin position="293"/>
        <end position="310"/>
    </location>
</feature>
<name>A0ABY5VC31_9FIRM</name>
<keyword evidence="3" id="KW-1185">Reference proteome</keyword>
<feature type="transmembrane region" description="Helical" evidence="1">
    <location>
        <begin position="32"/>
        <end position="52"/>
    </location>
</feature>
<keyword evidence="1" id="KW-1133">Transmembrane helix</keyword>
<dbReference type="Proteomes" id="UP001060164">
    <property type="component" value="Chromosome"/>
</dbReference>
<organism evidence="2 3">
    <name type="scientific">Ruminococcus gauvreauii</name>
    <dbReference type="NCBI Taxonomy" id="438033"/>
    <lineage>
        <taxon>Bacteria</taxon>
        <taxon>Bacillati</taxon>
        <taxon>Bacillota</taxon>
        <taxon>Clostridia</taxon>
        <taxon>Eubacteriales</taxon>
        <taxon>Oscillospiraceae</taxon>
        <taxon>Ruminococcus</taxon>
    </lineage>
</organism>
<feature type="transmembrane region" description="Helical" evidence="1">
    <location>
        <begin position="316"/>
        <end position="336"/>
    </location>
</feature>
<evidence type="ECO:0000313" key="2">
    <source>
        <dbReference type="EMBL" id="UWP58075.1"/>
    </source>
</evidence>
<evidence type="ECO:0000313" key="3">
    <source>
        <dbReference type="Proteomes" id="UP001060164"/>
    </source>
</evidence>
<dbReference type="RefSeq" id="WP_028528528.1">
    <property type="nucleotide sequence ID" value="NZ_CABLBR010000012.1"/>
</dbReference>
<evidence type="ECO:0000256" key="1">
    <source>
        <dbReference type="SAM" id="Phobius"/>
    </source>
</evidence>
<feature type="transmembrane region" description="Helical" evidence="1">
    <location>
        <begin position="58"/>
        <end position="76"/>
    </location>
</feature>
<feature type="transmembrane region" description="Helical" evidence="1">
    <location>
        <begin position="230"/>
        <end position="252"/>
    </location>
</feature>
<gene>
    <name evidence="2" type="ORF">NQ502_11805</name>
</gene>
<accession>A0ABY5VC31</accession>
<sequence>MKEKEPHRKVRRPKEMVAEINRYGYRFSLSRFWRLILLAFAATGGVCLWFELHPALTAAVLLSVLMCMPKVMLSVYHSLYEQKRFADVNNYLEQMMFSFQKRPNILFCLKETALVFPEGDMGERLQRAISCIHKGESDRMYEEAFEIIEEGYGCGRVNTLHRFLIKVELYGGNYQMTLEILLEDRRMWIERVYALQQDKKRMKNKIFISVIFSSVICSLITFIVPRDFDIKGMMISQIVTCIFLIAGILIGASAQSALSGTWFTEMKESDPEKVRADYQTALSPDLKLMQSRAVRKTVCMLILGMIGWRITKHAIVPAVSLGAAILMLTGPGRTVAGARRRTVREIQKVFPGWVMELVLLLQTNNVFMSVEATRDRAPVILREPVRQLLSEMQAAPGSVYPYLHFLDDFDLPDVKTAMRMLYAMDETGTGNAEIQMNALIKRNNILLDKAERIQNEDRLAGTGMLVYLPMVTGTVKMMVDMILLIIVLTVKTGNLTW</sequence>
<protein>
    <recommendedName>
        <fullName evidence="4">Type II secretion system protein GspF domain-containing protein</fullName>
    </recommendedName>
</protein>
<keyword evidence="1" id="KW-0812">Transmembrane</keyword>
<dbReference type="EMBL" id="CP102290">
    <property type="protein sequence ID" value="UWP58075.1"/>
    <property type="molecule type" value="Genomic_DNA"/>
</dbReference>
<feature type="transmembrane region" description="Helical" evidence="1">
    <location>
        <begin position="206"/>
        <end position="224"/>
    </location>
</feature>
<reference evidence="2" key="1">
    <citation type="journal article" date="2022" name="Cell">
        <title>Design, construction, and in vivo augmentation of a complex gut microbiome.</title>
        <authorList>
            <person name="Cheng A.G."/>
            <person name="Ho P.Y."/>
            <person name="Aranda-Diaz A."/>
            <person name="Jain S."/>
            <person name="Yu F.B."/>
            <person name="Meng X."/>
            <person name="Wang M."/>
            <person name="Iakiviak M."/>
            <person name="Nagashima K."/>
            <person name="Zhao A."/>
            <person name="Murugkar P."/>
            <person name="Patil A."/>
            <person name="Atabakhsh K."/>
            <person name="Weakley A."/>
            <person name="Yan J."/>
            <person name="Brumbaugh A.R."/>
            <person name="Higginbottom S."/>
            <person name="Dimas A."/>
            <person name="Shiver A.L."/>
            <person name="Deutschbauer A."/>
            <person name="Neff N."/>
            <person name="Sonnenburg J.L."/>
            <person name="Huang K.C."/>
            <person name="Fischbach M.A."/>
        </authorList>
    </citation>
    <scope>NUCLEOTIDE SEQUENCE</scope>
    <source>
        <strain evidence="2">DSM 19829</strain>
    </source>
</reference>
<evidence type="ECO:0008006" key="4">
    <source>
        <dbReference type="Google" id="ProtNLM"/>
    </source>
</evidence>
<keyword evidence="1" id="KW-0472">Membrane</keyword>
<proteinExistence type="predicted"/>